<evidence type="ECO:0000313" key="2">
    <source>
        <dbReference type="Proteomes" id="UP000799640"/>
    </source>
</evidence>
<dbReference type="Proteomes" id="UP000799640">
    <property type="component" value="Unassembled WGS sequence"/>
</dbReference>
<reference evidence="1" key="1">
    <citation type="journal article" date="2020" name="Stud. Mycol.">
        <title>101 Dothideomycetes genomes: a test case for predicting lifestyles and emergence of pathogens.</title>
        <authorList>
            <person name="Haridas S."/>
            <person name="Albert R."/>
            <person name="Binder M."/>
            <person name="Bloem J."/>
            <person name="Labutti K."/>
            <person name="Salamov A."/>
            <person name="Andreopoulos B."/>
            <person name="Baker S."/>
            <person name="Barry K."/>
            <person name="Bills G."/>
            <person name="Bluhm B."/>
            <person name="Cannon C."/>
            <person name="Castanera R."/>
            <person name="Culley D."/>
            <person name="Daum C."/>
            <person name="Ezra D."/>
            <person name="Gonzalez J."/>
            <person name="Henrissat B."/>
            <person name="Kuo A."/>
            <person name="Liang C."/>
            <person name="Lipzen A."/>
            <person name="Lutzoni F."/>
            <person name="Magnuson J."/>
            <person name="Mondo S."/>
            <person name="Nolan M."/>
            <person name="Ohm R."/>
            <person name="Pangilinan J."/>
            <person name="Park H.-J."/>
            <person name="Ramirez L."/>
            <person name="Alfaro M."/>
            <person name="Sun H."/>
            <person name="Tritt A."/>
            <person name="Yoshinaga Y."/>
            <person name="Zwiers L.-H."/>
            <person name="Turgeon B."/>
            <person name="Goodwin S."/>
            <person name="Spatafora J."/>
            <person name="Crous P."/>
            <person name="Grigoriev I."/>
        </authorList>
    </citation>
    <scope>NUCLEOTIDE SEQUENCE</scope>
    <source>
        <strain evidence="1">CBS 262.69</strain>
    </source>
</reference>
<keyword evidence="2" id="KW-1185">Reference proteome</keyword>
<name>A0A6G1HU64_9PEZI</name>
<protein>
    <submittedName>
        <fullName evidence="1">Uncharacterized protein</fullName>
    </submittedName>
</protein>
<dbReference type="EMBL" id="ML996697">
    <property type="protein sequence ID" value="KAF2399603.1"/>
    <property type="molecule type" value="Genomic_DNA"/>
</dbReference>
<proteinExistence type="predicted"/>
<dbReference type="AlphaFoldDB" id="A0A6G1HU64"/>
<dbReference type="OrthoDB" id="77564at2759"/>
<sequence>MADAVNNIIGEIKGVKRPRSQQTRHVSDWARFSILPTHSGREPAPTRNCASSRFLTSDPRLGRVSPTIAIPISGACQDLRRWTPNMGSGPFRPLEEWCHRPDNTRPALDILRDVIDLKKTNNGLMKPTLTDDLVCDTHAKLYNQMVPTCSATARR</sequence>
<evidence type="ECO:0000313" key="1">
    <source>
        <dbReference type="EMBL" id="KAF2399603.1"/>
    </source>
</evidence>
<gene>
    <name evidence="1" type="ORF">EJ06DRAFT_557395</name>
</gene>
<accession>A0A6G1HU64</accession>
<organism evidence="1 2">
    <name type="scientific">Trichodelitschia bisporula</name>
    <dbReference type="NCBI Taxonomy" id="703511"/>
    <lineage>
        <taxon>Eukaryota</taxon>
        <taxon>Fungi</taxon>
        <taxon>Dikarya</taxon>
        <taxon>Ascomycota</taxon>
        <taxon>Pezizomycotina</taxon>
        <taxon>Dothideomycetes</taxon>
        <taxon>Dothideomycetes incertae sedis</taxon>
        <taxon>Phaeotrichales</taxon>
        <taxon>Phaeotrichaceae</taxon>
        <taxon>Trichodelitschia</taxon>
    </lineage>
</organism>